<reference evidence="5" key="1">
    <citation type="journal article" date="2016" name="Nat. Commun.">
        <title>Genome analysis of three Pneumocystis species reveals adaptation mechanisms to life exclusively in mammalian hosts.</title>
        <authorList>
            <person name="Ma L."/>
            <person name="Chen Z."/>
            <person name="Huang D.W."/>
            <person name="Kutty G."/>
            <person name="Ishihara M."/>
            <person name="Wang H."/>
            <person name="Abouelleil A."/>
            <person name="Bishop L."/>
            <person name="Davey E."/>
            <person name="Deng R."/>
            <person name="Deng X."/>
            <person name="Fan L."/>
            <person name="Fantoni G."/>
            <person name="Fitzgerald M."/>
            <person name="Gogineni E."/>
            <person name="Goldberg J.M."/>
            <person name="Handley G."/>
            <person name="Hu X."/>
            <person name="Huber C."/>
            <person name="Jiao X."/>
            <person name="Jones K."/>
            <person name="Levin J.Z."/>
            <person name="Liu Y."/>
            <person name="Macdonald P."/>
            <person name="Melnikov A."/>
            <person name="Raley C."/>
            <person name="Sassi M."/>
            <person name="Sherman B.T."/>
            <person name="Song X."/>
            <person name="Sykes S."/>
            <person name="Tran B."/>
            <person name="Walsh L."/>
            <person name="Xia Y."/>
            <person name="Yang J."/>
            <person name="Young S."/>
            <person name="Zeng Q."/>
            <person name="Zheng X."/>
            <person name="Stephens R."/>
            <person name="Nusbaum C."/>
            <person name="Birren B.W."/>
            <person name="Azadi P."/>
            <person name="Lempicki R.A."/>
            <person name="Cuomo C.A."/>
            <person name="Kovacs J.A."/>
        </authorList>
    </citation>
    <scope>NUCLEOTIDE SEQUENCE [LARGE SCALE GENOMIC DNA]</scope>
    <source>
        <strain evidence="5">RU7</strain>
    </source>
</reference>
<evidence type="ECO:0008006" key="6">
    <source>
        <dbReference type="Google" id="ProtNLM"/>
    </source>
</evidence>
<gene>
    <name evidence="4" type="ORF">T551_00111</name>
</gene>
<dbReference type="EMBL" id="LFWA01000001">
    <property type="protein sequence ID" value="KTW32626.1"/>
    <property type="molecule type" value="Genomic_DNA"/>
</dbReference>
<dbReference type="OrthoDB" id="1747252at2759"/>
<dbReference type="eggNOG" id="KOG1569">
    <property type="taxonomic scope" value="Eukaryota"/>
</dbReference>
<dbReference type="SUPFAM" id="SSF56808">
    <property type="entry name" value="Ribosomal protein L1"/>
    <property type="match status" value="1"/>
</dbReference>
<dbReference type="PIRSF" id="PIRSF002155">
    <property type="entry name" value="Ribosomal_L1"/>
    <property type="match status" value="1"/>
</dbReference>
<dbReference type="RefSeq" id="XP_018231318.1">
    <property type="nucleotide sequence ID" value="XM_018372378.1"/>
</dbReference>
<dbReference type="PANTHER" id="PTHR36427">
    <property type="entry name" value="54S RIBOSOMAL PROTEIN L1, MITOCHONDRIAL"/>
    <property type="match status" value="1"/>
</dbReference>
<dbReference type="AlphaFoldDB" id="A0A0W4ZW73"/>
<protein>
    <recommendedName>
        <fullName evidence="6">Ribosomal protein L1</fullName>
    </recommendedName>
</protein>
<sequence length="238" mass="26495">MENPFFCVFFRRKSTKIDKQKVPYKSPPNMLPLPLALRYLRAAEVGWPEKSSTIELHLRVKREKRSIPLKGSVKLPLPAKPHLRICAIAEGDAADVARKSGATMVGSNDIIEKILQGQVKFDICIAHIDSFPLLEKIAKVPGAKRWMPSAKKGTVCSEIGDVINMTANGVQYKEKNGLIQVPLGSARYSDLEIQSNLRLFLEHIGFFNKKKIKIDRNVAKIVISSTHGMGIVLDPLSI</sequence>
<comment type="caution">
    <text evidence="4">The sequence shown here is derived from an EMBL/GenBank/DDBJ whole genome shotgun (WGS) entry which is preliminary data.</text>
</comment>
<keyword evidence="2" id="KW-0689">Ribosomal protein</keyword>
<dbReference type="GO" id="GO:0005762">
    <property type="term" value="C:mitochondrial large ribosomal subunit"/>
    <property type="evidence" value="ECO:0007669"/>
    <property type="project" value="TreeGrafter"/>
</dbReference>
<dbReference type="Gene3D" id="3.40.50.790">
    <property type="match status" value="1"/>
</dbReference>
<organism evidence="4 5">
    <name type="scientific">Pneumocystis jirovecii (strain RU7)</name>
    <name type="common">Human pneumocystis pneumonia agent</name>
    <dbReference type="NCBI Taxonomy" id="1408657"/>
    <lineage>
        <taxon>Eukaryota</taxon>
        <taxon>Fungi</taxon>
        <taxon>Dikarya</taxon>
        <taxon>Ascomycota</taxon>
        <taxon>Taphrinomycotina</taxon>
        <taxon>Pneumocystomycetes</taxon>
        <taxon>Pneumocystaceae</taxon>
        <taxon>Pneumocystis</taxon>
    </lineage>
</organism>
<evidence type="ECO:0000313" key="5">
    <source>
        <dbReference type="Proteomes" id="UP000053447"/>
    </source>
</evidence>
<dbReference type="Proteomes" id="UP000053447">
    <property type="component" value="Unassembled WGS sequence"/>
</dbReference>
<evidence type="ECO:0000313" key="4">
    <source>
        <dbReference type="EMBL" id="KTW32626.1"/>
    </source>
</evidence>
<keyword evidence="5" id="KW-1185">Reference proteome</keyword>
<evidence type="ECO:0000256" key="2">
    <source>
        <dbReference type="ARBA" id="ARBA00022980"/>
    </source>
</evidence>
<dbReference type="Gene3D" id="3.30.190.20">
    <property type="match status" value="1"/>
</dbReference>
<dbReference type="Pfam" id="PF00687">
    <property type="entry name" value="Ribosomal_L1"/>
    <property type="match status" value="1"/>
</dbReference>
<dbReference type="STRING" id="1408657.A0A0W4ZW73"/>
<proteinExistence type="inferred from homology"/>
<accession>A0A0W4ZW73</accession>
<keyword evidence="3" id="KW-0687">Ribonucleoprotein</keyword>
<dbReference type="VEuPathDB" id="FungiDB:T551_00111"/>
<dbReference type="InterPro" id="IPR023674">
    <property type="entry name" value="Ribosomal_uL1-like"/>
</dbReference>
<comment type="similarity">
    <text evidence="1">Belongs to the universal ribosomal protein uL1 family.</text>
</comment>
<dbReference type="InterPro" id="IPR002143">
    <property type="entry name" value="Ribosomal_uL1"/>
</dbReference>
<evidence type="ECO:0000256" key="1">
    <source>
        <dbReference type="ARBA" id="ARBA00010531"/>
    </source>
</evidence>
<dbReference type="GO" id="GO:0003723">
    <property type="term" value="F:RNA binding"/>
    <property type="evidence" value="ECO:0007669"/>
    <property type="project" value="InterPro"/>
</dbReference>
<evidence type="ECO:0000256" key="3">
    <source>
        <dbReference type="ARBA" id="ARBA00023274"/>
    </source>
</evidence>
<dbReference type="InterPro" id="IPR028364">
    <property type="entry name" value="Ribosomal_uL1/biogenesis"/>
</dbReference>
<dbReference type="GO" id="GO:0006412">
    <property type="term" value="P:translation"/>
    <property type="evidence" value="ECO:0007669"/>
    <property type="project" value="InterPro"/>
</dbReference>
<dbReference type="GO" id="GO:0003735">
    <property type="term" value="F:structural constituent of ribosome"/>
    <property type="evidence" value="ECO:0007669"/>
    <property type="project" value="InterPro"/>
</dbReference>
<dbReference type="InterPro" id="IPR016095">
    <property type="entry name" value="Ribosomal_uL1_3-a/b-sand"/>
</dbReference>
<dbReference type="PANTHER" id="PTHR36427:SF3">
    <property type="entry name" value="LARGE RIBOSOMAL SUBUNIT PROTEIN UL1M"/>
    <property type="match status" value="1"/>
</dbReference>
<dbReference type="GeneID" id="28938633"/>
<name>A0A0W4ZW73_PNEJ7</name>